<dbReference type="PANTHER" id="PTHR48081">
    <property type="entry name" value="AB HYDROLASE SUPERFAMILY PROTEIN C4A8.06C"/>
    <property type="match status" value="1"/>
</dbReference>
<dbReference type="InterPro" id="IPR050300">
    <property type="entry name" value="GDXG_lipolytic_enzyme"/>
</dbReference>
<dbReference type="GO" id="GO:0016787">
    <property type="term" value="F:hydrolase activity"/>
    <property type="evidence" value="ECO:0007669"/>
    <property type="project" value="UniProtKB-KW"/>
</dbReference>
<keyword evidence="1 4" id="KW-0378">Hydrolase</keyword>
<sequence>MKPHNRLFLVLILLCMGACASYQGHIGDRRPLDLVAFDTLEPQVYTPPHWPQALEARVRIPRTQGPHPAVLLVHGGGWQRGSPGSMEGIARRLARQGLVTVNVDYRFAPAHRFPAQLHDLQLAMHWLHEQADELDINPNRIAAFGFSSGGHLVSLLTVVAGQGGELDQQWGGPRTRPAAVVLGGSPSDLRLWEDGRLVVDFLGGTRAEMPETYAQASPLVHVHDNGLPPFFLFHATRDRIVSPEHSEQFHARLQEKGVPSELHYQCCRGHFSGFIFRRVAMMELEAFLLRELAGP</sequence>
<dbReference type="Pfam" id="PF20434">
    <property type="entry name" value="BD-FAE"/>
    <property type="match status" value="1"/>
</dbReference>
<dbReference type="PANTHER" id="PTHR48081:SF13">
    <property type="entry name" value="ALPHA_BETA HYDROLASE"/>
    <property type="match status" value="1"/>
</dbReference>
<dbReference type="Gene3D" id="3.40.50.1820">
    <property type="entry name" value="alpha/beta hydrolase"/>
    <property type="match status" value="1"/>
</dbReference>
<dbReference type="InterPro" id="IPR029058">
    <property type="entry name" value="AB_hydrolase_fold"/>
</dbReference>
<proteinExistence type="predicted"/>
<evidence type="ECO:0000313" key="4">
    <source>
        <dbReference type="EMBL" id="MDQ2068884.1"/>
    </source>
</evidence>
<gene>
    <name evidence="4" type="ORF">RBH19_03220</name>
</gene>
<dbReference type="Proteomes" id="UP001239019">
    <property type="component" value="Unassembled WGS sequence"/>
</dbReference>
<dbReference type="EMBL" id="JAVDDT010000002">
    <property type="protein sequence ID" value="MDQ2068884.1"/>
    <property type="molecule type" value="Genomic_DNA"/>
</dbReference>
<keyword evidence="2" id="KW-0732">Signal</keyword>
<comment type="caution">
    <text evidence="4">The sequence shown here is derived from an EMBL/GenBank/DDBJ whole genome shotgun (WGS) entry which is preliminary data.</text>
</comment>
<keyword evidence="5" id="KW-1185">Reference proteome</keyword>
<evidence type="ECO:0000256" key="1">
    <source>
        <dbReference type="ARBA" id="ARBA00022801"/>
    </source>
</evidence>
<feature type="chain" id="PRO_5046431799" evidence="2">
    <location>
        <begin position="21"/>
        <end position="295"/>
    </location>
</feature>
<name>A0ABU0W4E4_9GAMM</name>
<organism evidence="4 5">
    <name type="scientific">Natronospira bacteriovora</name>
    <dbReference type="NCBI Taxonomy" id="3069753"/>
    <lineage>
        <taxon>Bacteria</taxon>
        <taxon>Pseudomonadati</taxon>
        <taxon>Pseudomonadota</taxon>
        <taxon>Gammaproteobacteria</taxon>
        <taxon>Natronospirales</taxon>
        <taxon>Natronospiraceae</taxon>
        <taxon>Natronospira</taxon>
    </lineage>
</organism>
<evidence type="ECO:0000313" key="5">
    <source>
        <dbReference type="Proteomes" id="UP001239019"/>
    </source>
</evidence>
<feature type="domain" description="BD-FAE-like" evidence="3">
    <location>
        <begin position="62"/>
        <end position="253"/>
    </location>
</feature>
<evidence type="ECO:0000256" key="2">
    <source>
        <dbReference type="SAM" id="SignalP"/>
    </source>
</evidence>
<reference evidence="4 5" key="1">
    <citation type="submission" date="2023-08" db="EMBL/GenBank/DDBJ databases">
        <title>Whole-genome sequencing of halo(alkali)philic microorganisms from hypersaline lakes.</title>
        <authorList>
            <person name="Sorokin D.Y."/>
            <person name="Abbas B."/>
            <person name="Merkel A.Y."/>
        </authorList>
    </citation>
    <scope>NUCLEOTIDE SEQUENCE [LARGE SCALE GENOMIC DNA]</scope>
    <source>
        <strain evidence="4 5">AB-CW4</strain>
    </source>
</reference>
<accession>A0ABU0W4E4</accession>
<evidence type="ECO:0000259" key="3">
    <source>
        <dbReference type="Pfam" id="PF20434"/>
    </source>
</evidence>
<feature type="signal peptide" evidence="2">
    <location>
        <begin position="1"/>
        <end position="20"/>
    </location>
</feature>
<dbReference type="SUPFAM" id="SSF53474">
    <property type="entry name" value="alpha/beta-Hydrolases"/>
    <property type="match status" value="1"/>
</dbReference>
<protein>
    <submittedName>
        <fullName evidence="4">Alpha/beta hydrolase</fullName>
    </submittedName>
</protein>
<dbReference type="InterPro" id="IPR049492">
    <property type="entry name" value="BD-FAE-like_dom"/>
</dbReference>
<dbReference type="RefSeq" id="WP_306727382.1">
    <property type="nucleotide sequence ID" value="NZ_JAVDDT010000002.1"/>
</dbReference>